<evidence type="ECO:0000313" key="13">
    <source>
        <dbReference type="Proteomes" id="UP000594638"/>
    </source>
</evidence>
<evidence type="ECO:0000313" key="12">
    <source>
        <dbReference type="EMBL" id="CAA3017707.1"/>
    </source>
</evidence>
<evidence type="ECO:0000256" key="5">
    <source>
        <dbReference type="ARBA" id="ARBA00022821"/>
    </source>
</evidence>
<feature type="domain" description="NB-ARC" evidence="8">
    <location>
        <begin position="171"/>
        <end position="333"/>
    </location>
</feature>
<evidence type="ECO:0000259" key="11">
    <source>
        <dbReference type="Pfam" id="PF23598"/>
    </source>
</evidence>
<dbReference type="AlphaFoldDB" id="A0A8S0UIG8"/>
<feature type="domain" description="Disease resistance R13L4/SHOC-2-like LRR" evidence="11">
    <location>
        <begin position="553"/>
        <end position="816"/>
    </location>
</feature>
<evidence type="ECO:0000256" key="4">
    <source>
        <dbReference type="ARBA" id="ARBA00022741"/>
    </source>
</evidence>
<keyword evidence="7" id="KW-0812">Transmembrane</keyword>
<dbReference type="CDD" id="cd14798">
    <property type="entry name" value="RX-CC_like"/>
    <property type="match status" value="1"/>
</dbReference>
<protein>
    <submittedName>
        <fullName evidence="12">Disease resistance RPP13-like</fullName>
    </submittedName>
</protein>
<evidence type="ECO:0000259" key="10">
    <source>
        <dbReference type="Pfam" id="PF23559"/>
    </source>
</evidence>
<dbReference type="InterPro" id="IPR032675">
    <property type="entry name" value="LRR_dom_sf"/>
</dbReference>
<dbReference type="InterPro" id="IPR027417">
    <property type="entry name" value="P-loop_NTPase"/>
</dbReference>
<dbReference type="Pfam" id="PF00931">
    <property type="entry name" value="NB-ARC"/>
    <property type="match status" value="1"/>
</dbReference>
<dbReference type="InterPro" id="IPR044974">
    <property type="entry name" value="Disease_R_plants"/>
</dbReference>
<dbReference type="PANTHER" id="PTHR23155">
    <property type="entry name" value="DISEASE RESISTANCE PROTEIN RP"/>
    <property type="match status" value="1"/>
</dbReference>
<name>A0A8S0UIG8_OLEEU</name>
<dbReference type="Pfam" id="PF18052">
    <property type="entry name" value="Rx_N"/>
    <property type="match status" value="1"/>
</dbReference>
<dbReference type="Pfam" id="PF23598">
    <property type="entry name" value="LRR_14"/>
    <property type="match status" value="1"/>
</dbReference>
<evidence type="ECO:0000256" key="2">
    <source>
        <dbReference type="ARBA" id="ARBA00022614"/>
    </source>
</evidence>
<feature type="domain" description="Disease resistance protein winged helix" evidence="10">
    <location>
        <begin position="423"/>
        <end position="491"/>
    </location>
</feature>
<dbReference type="FunFam" id="1.10.10.10:FF:000322">
    <property type="entry name" value="Probable disease resistance protein At1g63360"/>
    <property type="match status" value="1"/>
</dbReference>
<comment type="similarity">
    <text evidence="1">Belongs to the disease resistance NB-LRR family.</text>
</comment>
<proteinExistence type="inferred from homology"/>
<dbReference type="Pfam" id="PF23559">
    <property type="entry name" value="WHD_DRP"/>
    <property type="match status" value="1"/>
</dbReference>
<dbReference type="InterPro" id="IPR036388">
    <property type="entry name" value="WH-like_DNA-bd_sf"/>
</dbReference>
<dbReference type="Gene3D" id="1.10.10.10">
    <property type="entry name" value="Winged helix-like DNA-binding domain superfamily/Winged helix DNA-binding domain"/>
    <property type="match status" value="1"/>
</dbReference>
<keyword evidence="7" id="KW-1133">Transmembrane helix</keyword>
<dbReference type="GO" id="GO:0098542">
    <property type="term" value="P:defense response to other organism"/>
    <property type="evidence" value="ECO:0007669"/>
    <property type="project" value="TreeGrafter"/>
</dbReference>
<dbReference type="EMBL" id="CACTIH010007730">
    <property type="protein sequence ID" value="CAA3017707.1"/>
    <property type="molecule type" value="Genomic_DNA"/>
</dbReference>
<keyword evidence="3" id="KW-0677">Repeat</keyword>
<dbReference type="InterPro" id="IPR002182">
    <property type="entry name" value="NB-ARC"/>
</dbReference>
<dbReference type="Gene3D" id="3.80.10.10">
    <property type="entry name" value="Ribonuclease Inhibitor"/>
    <property type="match status" value="1"/>
</dbReference>
<evidence type="ECO:0000256" key="6">
    <source>
        <dbReference type="ARBA" id="ARBA00022840"/>
    </source>
</evidence>
<evidence type="ECO:0000259" key="9">
    <source>
        <dbReference type="Pfam" id="PF18052"/>
    </source>
</evidence>
<keyword evidence="5" id="KW-0611">Plant defense</keyword>
<feature type="transmembrane region" description="Helical" evidence="7">
    <location>
        <begin position="840"/>
        <end position="863"/>
    </location>
</feature>
<dbReference type="SUPFAM" id="SSF52058">
    <property type="entry name" value="L domain-like"/>
    <property type="match status" value="1"/>
</dbReference>
<dbReference type="Gene3D" id="3.40.50.300">
    <property type="entry name" value="P-loop containing nucleotide triphosphate hydrolases"/>
    <property type="match status" value="1"/>
</dbReference>
<evidence type="ECO:0000259" key="8">
    <source>
        <dbReference type="Pfam" id="PF00931"/>
    </source>
</evidence>
<dbReference type="Gene3D" id="1.20.5.4130">
    <property type="match status" value="1"/>
</dbReference>
<organism evidence="12 13">
    <name type="scientific">Olea europaea subsp. europaea</name>
    <dbReference type="NCBI Taxonomy" id="158383"/>
    <lineage>
        <taxon>Eukaryota</taxon>
        <taxon>Viridiplantae</taxon>
        <taxon>Streptophyta</taxon>
        <taxon>Embryophyta</taxon>
        <taxon>Tracheophyta</taxon>
        <taxon>Spermatophyta</taxon>
        <taxon>Magnoliopsida</taxon>
        <taxon>eudicotyledons</taxon>
        <taxon>Gunneridae</taxon>
        <taxon>Pentapetalae</taxon>
        <taxon>asterids</taxon>
        <taxon>lamiids</taxon>
        <taxon>Lamiales</taxon>
        <taxon>Oleaceae</taxon>
        <taxon>Oleeae</taxon>
        <taxon>Olea</taxon>
    </lineage>
</organism>
<dbReference type="GO" id="GO:0043531">
    <property type="term" value="F:ADP binding"/>
    <property type="evidence" value="ECO:0007669"/>
    <property type="project" value="InterPro"/>
</dbReference>
<dbReference type="GO" id="GO:0005524">
    <property type="term" value="F:ATP binding"/>
    <property type="evidence" value="ECO:0007669"/>
    <property type="project" value="UniProtKB-KW"/>
</dbReference>
<dbReference type="InterPro" id="IPR041118">
    <property type="entry name" value="Rx_N"/>
</dbReference>
<dbReference type="InterPro" id="IPR058922">
    <property type="entry name" value="WHD_DRP"/>
</dbReference>
<reference evidence="12 13" key="1">
    <citation type="submission" date="2019-12" db="EMBL/GenBank/DDBJ databases">
        <authorList>
            <person name="Alioto T."/>
            <person name="Alioto T."/>
            <person name="Gomez Garrido J."/>
        </authorList>
    </citation>
    <scope>NUCLEOTIDE SEQUENCE [LARGE SCALE GENOMIC DNA]</scope>
</reference>
<accession>A0A8S0UIG8</accession>
<dbReference type="Gramene" id="OE9A064160T1">
    <property type="protein sequence ID" value="OE9A064160C1"/>
    <property type="gene ID" value="OE9A064160"/>
</dbReference>
<dbReference type="PANTHER" id="PTHR23155:SF1238">
    <property type="entry name" value="TOMV SUSCEPTIBLE PROTEIN TM-2"/>
    <property type="match status" value="1"/>
</dbReference>
<evidence type="ECO:0000256" key="7">
    <source>
        <dbReference type="SAM" id="Phobius"/>
    </source>
</evidence>
<dbReference type="InterPro" id="IPR038005">
    <property type="entry name" value="RX-like_CC"/>
</dbReference>
<feature type="domain" description="Disease resistance N-terminal" evidence="9">
    <location>
        <begin position="10"/>
        <end position="97"/>
    </location>
</feature>
<comment type="caution">
    <text evidence="12">The sequence shown here is derived from an EMBL/GenBank/DDBJ whole genome shotgun (WGS) entry which is preliminary data.</text>
</comment>
<dbReference type="InterPro" id="IPR055414">
    <property type="entry name" value="LRR_R13L4/SHOC2-like"/>
</dbReference>
<evidence type="ECO:0000256" key="3">
    <source>
        <dbReference type="ARBA" id="ARBA00022737"/>
    </source>
</evidence>
<sequence length="865" mass="98800">MAESAALTAVINQAVQIGANLIVETGSRLYRLKEDIEWIESKMRHFKSCLKDAESKQGGSYEVANLINEMRDLALDIEDILDTYLPEIESHKGKGPFRFVKHAACILCYGATANTFAWKIERIKRRAQDIEATRERCRINLDTDGGNADMDVWDRRKKFLVAPESIFVGRKDTLQEVKEKLRSSDLDCKMICIVGDAGVGKTTAGKNIYKEMKNEFTSSALVYVSNEPRVPELLLEIAKLVGLEKEKMEENLEANLCSLLNEKRCLIFLDDIWKNETWDELKNVIPINSRNCSRIIITSRYTHVGRYIGGESSLIELKLLDQEKSWELFSESMNSSLENMSERFPPIELEDIAKKIVKRCGGLPLAIVVAVGLLRQRRRNKHAWNEVLDILSTSSENNCSKILSLSYKDLPHDLRPLFLYFGLFPEDEEIVVFDLAKAWLAEKLIRDDGNRNPDEIAAAKLEMLSDRNLIQVSKRDLDGRVIRCRIHDLLHVFCIEMAEENNFFCTSHNIHSNSFSMLRRLTIDNTSQYSFSNSKTPKLRTLLCFSKSGEERSLIPNEIGNLSSLTCLKLRGKFQKIPSTIRNLKKLVTLDIGKASFYCDLPRTILRMKHLKHLLIGGGLFESNKCTKLNVGNEVCLPNIETLSNVSGTILKARSLQELSNLRELGLYGTNDEHLNVISGKTPISEKLHKLRLSVSQKFKRLNLSHYDHLTKLTLIVNFIPSLTPDIIEFPPNLIYLSLARMVFIEDPMKVLKELPRLEILSLLYNEYRKPITFDFSGENSFPELQVLSIISDYVEIPELIVDQIGMPKLYKFECFQKDCNVPQRLREIMLVESSSIEEVSVLVLVLIMVYTVSSLFSSFLTIKY</sequence>
<dbReference type="Proteomes" id="UP000594638">
    <property type="component" value="Unassembled WGS sequence"/>
</dbReference>
<evidence type="ECO:0000256" key="1">
    <source>
        <dbReference type="ARBA" id="ARBA00008894"/>
    </source>
</evidence>
<keyword evidence="6" id="KW-0067">ATP-binding</keyword>
<keyword evidence="2" id="KW-0433">Leucine-rich repeat</keyword>
<dbReference type="InterPro" id="IPR042197">
    <property type="entry name" value="Apaf_helical"/>
</dbReference>
<dbReference type="PRINTS" id="PR00364">
    <property type="entry name" value="DISEASERSIST"/>
</dbReference>
<gene>
    <name evidence="12" type="ORF">OLEA9_A064160</name>
</gene>
<dbReference type="SUPFAM" id="SSF52540">
    <property type="entry name" value="P-loop containing nucleoside triphosphate hydrolases"/>
    <property type="match status" value="1"/>
</dbReference>
<dbReference type="Gene3D" id="1.10.8.430">
    <property type="entry name" value="Helical domain of apoptotic protease-activating factors"/>
    <property type="match status" value="1"/>
</dbReference>
<keyword evidence="4" id="KW-0547">Nucleotide-binding</keyword>
<keyword evidence="7" id="KW-0472">Membrane</keyword>
<keyword evidence="13" id="KW-1185">Reference proteome</keyword>
<dbReference type="OrthoDB" id="1303165at2759"/>